<name>A0ABT3FHP3_9BACT</name>
<sequence>MKTGKLNEILRKRPALQLPDVLDPSVPANFSPLLKAVETGFHSMVEELLRLGGWSQATLDRALADSMEMKRWDLAELIENHGASLTEMDFEEICETVRPELIERALRSGMDPAKENAFAHALNRIRARPLLGLIRSLGEEFPALRRQASLALIEAINEKKPRWVALLVWAGADPFLRVPYNLDDTWDDEDDEDYGWMPAERGAMSGDLEVFKALQLRPNSEQANVLLSRAAFCESVEILKEILRFLPGPLINQGYPPTCLGLERLLESFPCPSFYSYRLKEREEAAISCMNLLLDRGAKWCPALDQIPNIRRNLLRLESQSISKALRPIVHTPGAGSPAALKELVRTPAIRSKILERDKFLLDDIAAL</sequence>
<evidence type="ECO:0000313" key="2">
    <source>
        <dbReference type="Proteomes" id="UP001207930"/>
    </source>
</evidence>
<dbReference type="RefSeq" id="WP_264499055.1">
    <property type="nucleotide sequence ID" value="NZ_JAPDDS010000001.1"/>
</dbReference>
<dbReference type="Proteomes" id="UP001207930">
    <property type="component" value="Unassembled WGS sequence"/>
</dbReference>
<dbReference type="InterPro" id="IPR036770">
    <property type="entry name" value="Ankyrin_rpt-contain_sf"/>
</dbReference>
<reference evidence="1 2" key="1">
    <citation type="submission" date="2022-10" db="EMBL/GenBank/DDBJ databases">
        <title>Luteolibacter flavescens strain MCCC 1K03193, whole genome shotgun sequencing project.</title>
        <authorList>
            <person name="Zhao G."/>
            <person name="Shen L."/>
        </authorList>
    </citation>
    <scope>NUCLEOTIDE SEQUENCE [LARGE SCALE GENOMIC DNA]</scope>
    <source>
        <strain evidence="1 2">MCCC 1K03193</strain>
    </source>
</reference>
<proteinExistence type="predicted"/>
<protein>
    <recommendedName>
        <fullName evidence="3">HEAT repeat domain-containing protein</fullName>
    </recommendedName>
</protein>
<comment type="caution">
    <text evidence="1">The sequence shown here is derived from an EMBL/GenBank/DDBJ whole genome shotgun (WGS) entry which is preliminary data.</text>
</comment>
<organism evidence="1 2">
    <name type="scientific">Luteolibacter flavescens</name>
    <dbReference type="NCBI Taxonomy" id="1859460"/>
    <lineage>
        <taxon>Bacteria</taxon>
        <taxon>Pseudomonadati</taxon>
        <taxon>Verrucomicrobiota</taxon>
        <taxon>Verrucomicrobiia</taxon>
        <taxon>Verrucomicrobiales</taxon>
        <taxon>Verrucomicrobiaceae</taxon>
        <taxon>Luteolibacter</taxon>
    </lineage>
</organism>
<accession>A0ABT3FHP3</accession>
<dbReference type="Gene3D" id="1.25.40.20">
    <property type="entry name" value="Ankyrin repeat-containing domain"/>
    <property type="match status" value="1"/>
</dbReference>
<keyword evidence="2" id="KW-1185">Reference proteome</keyword>
<evidence type="ECO:0008006" key="3">
    <source>
        <dbReference type="Google" id="ProtNLM"/>
    </source>
</evidence>
<gene>
    <name evidence="1" type="ORF">OKA04_00015</name>
</gene>
<evidence type="ECO:0000313" key="1">
    <source>
        <dbReference type="EMBL" id="MCW1883091.1"/>
    </source>
</evidence>
<dbReference type="EMBL" id="JAPDDS010000001">
    <property type="protein sequence ID" value="MCW1883091.1"/>
    <property type="molecule type" value="Genomic_DNA"/>
</dbReference>